<evidence type="ECO:0000259" key="4">
    <source>
        <dbReference type="SMART" id="SM01273"/>
    </source>
</evidence>
<dbReference type="InterPro" id="IPR015362">
    <property type="entry name" value="WIBG_mago-bd"/>
</dbReference>
<feature type="compositionally biased region" description="Polar residues" evidence="3">
    <location>
        <begin position="57"/>
        <end position="72"/>
    </location>
</feature>
<dbReference type="SUPFAM" id="SSF101931">
    <property type="entry name" value="Pym (Within the bgcn gene intron protein, WIBG), N-terminal domain"/>
    <property type="match status" value="1"/>
</dbReference>
<dbReference type="PANTHER" id="PTHR22959">
    <property type="entry name" value="PYM PROTEIN"/>
    <property type="match status" value="1"/>
</dbReference>
<dbReference type="Pfam" id="PF09282">
    <property type="entry name" value="Mago-bind"/>
    <property type="match status" value="1"/>
</dbReference>
<evidence type="ECO:0000256" key="3">
    <source>
        <dbReference type="SAM" id="MobiDB-lite"/>
    </source>
</evidence>
<organism evidence="5 6">
    <name type="scientific">Strongyloides stercoralis</name>
    <name type="common">Threadworm</name>
    <dbReference type="NCBI Taxonomy" id="6248"/>
    <lineage>
        <taxon>Eukaryota</taxon>
        <taxon>Metazoa</taxon>
        <taxon>Ecdysozoa</taxon>
        <taxon>Nematoda</taxon>
        <taxon>Chromadorea</taxon>
        <taxon>Rhabditida</taxon>
        <taxon>Tylenchina</taxon>
        <taxon>Panagrolaimomorpha</taxon>
        <taxon>Strongyloidoidea</taxon>
        <taxon>Strongyloididae</taxon>
        <taxon>Strongyloides</taxon>
    </lineage>
</organism>
<accession>A0AAF5I245</accession>
<dbReference type="GO" id="GO:0003723">
    <property type="term" value="F:RNA binding"/>
    <property type="evidence" value="ECO:0007669"/>
    <property type="project" value="TreeGrafter"/>
</dbReference>
<dbReference type="GO" id="GO:0035145">
    <property type="term" value="C:exon-exon junction complex"/>
    <property type="evidence" value="ECO:0007669"/>
    <property type="project" value="TreeGrafter"/>
</dbReference>
<protein>
    <recommendedName>
        <fullName evidence="2">Partner of Y14 and mago</fullName>
    </recommendedName>
</protein>
<keyword evidence="5" id="KW-1185">Reference proteome</keyword>
<proteinExistence type="inferred from homology"/>
<sequence length="177" mass="20353">MGDVRIKAKDGQTYIAASRRPDGTWRKERKVKDGYIPQDEQPRYDPKLRLNRGMRGSESSTVTTIFSPSSMMKNRLPSKSIPTTKVGETSLPSSNYDIPVAAIEKPNACITVKDQYQRKVFNLRKKINDINSLVEKIDKGELKPQQNQLDKIKRRQEIENEITELLDKIEKIDYNVT</sequence>
<evidence type="ECO:0000313" key="6">
    <source>
        <dbReference type="WBParaSite" id="TCONS_00011144.p1"/>
    </source>
</evidence>
<dbReference type="AlphaFoldDB" id="A0AAF5I245"/>
<dbReference type="PANTHER" id="PTHR22959:SF0">
    <property type="entry name" value="PARTNER OF Y14 AND MAGO"/>
    <property type="match status" value="1"/>
</dbReference>
<evidence type="ECO:0000256" key="2">
    <source>
        <dbReference type="ARBA" id="ARBA00018898"/>
    </source>
</evidence>
<dbReference type="WBParaSite" id="TCONS_00011144.p1">
    <property type="protein sequence ID" value="TCONS_00011144.p1"/>
    <property type="gene ID" value="XLOC_005274"/>
</dbReference>
<reference evidence="6" key="1">
    <citation type="submission" date="2024-02" db="UniProtKB">
        <authorList>
            <consortium name="WormBaseParasite"/>
        </authorList>
    </citation>
    <scope>IDENTIFICATION</scope>
</reference>
<feature type="compositionally biased region" description="Polar residues" evidence="3">
    <location>
        <begin position="80"/>
        <end position="91"/>
    </location>
</feature>
<feature type="region of interest" description="Disordered" evidence="3">
    <location>
        <begin position="36"/>
        <end position="91"/>
    </location>
</feature>
<evidence type="ECO:0000256" key="1">
    <source>
        <dbReference type="ARBA" id="ARBA00009394"/>
    </source>
</evidence>
<dbReference type="InterPro" id="IPR036348">
    <property type="entry name" value="WIBG_N_sf"/>
</dbReference>
<evidence type="ECO:0000313" key="5">
    <source>
        <dbReference type="Proteomes" id="UP000035681"/>
    </source>
</evidence>
<dbReference type="GO" id="GO:0005737">
    <property type="term" value="C:cytoplasm"/>
    <property type="evidence" value="ECO:0007669"/>
    <property type="project" value="TreeGrafter"/>
</dbReference>
<comment type="similarity">
    <text evidence="1">Belongs to the pym family.</text>
</comment>
<dbReference type="GO" id="GO:1903259">
    <property type="term" value="P:exon-exon junction complex disassembly"/>
    <property type="evidence" value="ECO:0007669"/>
    <property type="project" value="InterPro"/>
</dbReference>
<feature type="domain" description="WIBG Mago-binding" evidence="4">
    <location>
        <begin position="11"/>
        <end position="37"/>
    </location>
</feature>
<name>A0AAF5I245_STRER</name>
<dbReference type="Proteomes" id="UP000035681">
    <property type="component" value="Unplaced"/>
</dbReference>
<dbReference type="InterPro" id="IPR039333">
    <property type="entry name" value="PYM1"/>
</dbReference>
<dbReference type="SMART" id="SM01273">
    <property type="entry name" value="Mago-bind"/>
    <property type="match status" value="1"/>
</dbReference>